<evidence type="ECO:0000313" key="1">
    <source>
        <dbReference type="EMBL" id="BAP60606.1"/>
    </source>
</evidence>
<accession>A0A2Z5PJ39</accession>
<protein>
    <submittedName>
        <fullName evidence="1">Uncharacterized protein</fullName>
    </submittedName>
</protein>
<gene>
    <name evidence="1" type="ORF">MMKA1_04890</name>
</gene>
<proteinExistence type="predicted"/>
<evidence type="ECO:0000313" key="2">
    <source>
        <dbReference type="Proteomes" id="UP000264208"/>
    </source>
</evidence>
<reference evidence="1 2" key="1">
    <citation type="submission" date="2009-06" db="EMBL/GenBank/DDBJ databases">
        <title>Molecular Evidence for Microbiologically Influenced Corrosion from genome of Methanogen.</title>
        <authorList>
            <person name="Ito N."/>
            <person name="Tsurumaru H."/>
            <person name="Shimizu A."/>
            <person name="Harada T."/>
            <person name="Hosoyama A."/>
            <person name="Horikawa H."/>
            <person name="Wakai S."/>
            <person name="Sasaki K."/>
            <person name="Nishijima K."/>
            <person name="Ataku H."/>
            <person name="Yamazaki J."/>
            <person name="Mise M."/>
            <person name="Yamazaki S."/>
            <person name="Tanikawa S."/>
            <person name="Harayama S."/>
            <person name="Fujita N."/>
        </authorList>
    </citation>
    <scope>NUCLEOTIDE SEQUENCE [LARGE SCALE GENOMIC DNA]</scope>
    <source>
        <strain evidence="2">KA1 ( NBRC 102054)</strain>
    </source>
</reference>
<name>A0A2Z5PJ39_METMI</name>
<dbReference type="KEGG" id="mmak:MMKA1_04890"/>
<organism evidence="1 2">
    <name type="scientific">Methanococcus maripaludis KA1</name>
    <dbReference type="NCBI Taxonomy" id="637914"/>
    <lineage>
        <taxon>Archaea</taxon>
        <taxon>Methanobacteriati</taxon>
        <taxon>Methanobacteriota</taxon>
        <taxon>Methanomada group</taxon>
        <taxon>Methanococci</taxon>
        <taxon>Methanococcales</taxon>
        <taxon>Methanococcaceae</taxon>
        <taxon>Methanococcus</taxon>
    </lineage>
</organism>
<dbReference type="EMBL" id="AP011526">
    <property type="protein sequence ID" value="BAP60606.1"/>
    <property type="molecule type" value="Genomic_DNA"/>
</dbReference>
<dbReference type="RefSeq" id="WP_171816583.1">
    <property type="nucleotide sequence ID" value="NZ_AP011526.1"/>
</dbReference>
<dbReference type="GeneID" id="55549421"/>
<dbReference type="Proteomes" id="UP000264208">
    <property type="component" value="Chromosome"/>
</dbReference>
<dbReference type="AlphaFoldDB" id="A0A2Z5PJ39"/>
<sequence>MEARDFFAGLIFVSQMDKLRFTDAGLIELDSMGDIPENCYAVADKILESQNVEK</sequence>